<feature type="transmembrane region" description="Helical" evidence="1">
    <location>
        <begin position="28"/>
        <end position="50"/>
    </location>
</feature>
<keyword evidence="2" id="KW-0012">Acyltransferase</keyword>
<gene>
    <name evidence="2" type="ORF">ACFQAU_14330</name>
</gene>
<comment type="caution">
    <text evidence="2">The sequence shown here is derived from an EMBL/GenBank/DDBJ whole genome shotgun (WGS) entry which is preliminary data.</text>
</comment>
<accession>A0ABW1YZV3</accession>
<reference evidence="3" key="1">
    <citation type="journal article" date="2019" name="Int. J. Syst. Evol. Microbiol.">
        <title>The Global Catalogue of Microorganisms (GCM) 10K type strain sequencing project: providing services to taxonomists for standard genome sequencing and annotation.</title>
        <authorList>
            <consortium name="The Broad Institute Genomics Platform"/>
            <consortium name="The Broad Institute Genome Sequencing Center for Infectious Disease"/>
            <person name="Wu L."/>
            <person name="Ma J."/>
        </authorList>
    </citation>
    <scope>NUCLEOTIDE SEQUENCE [LARGE SCALE GENOMIC DNA]</scope>
    <source>
        <strain evidence="3">NBRC 111368</strain>
    </source>
</reference>
<sequence>MIALGLALIGAVIGGLTARKRGGNRKDIAQYATGYGFAFLIVGMIATVLLDRALSL</sequence>
<dbReference type="RefSeq" id="WP_067630337.1">
    <property type="nucleotide sequence ID" value="NZ_JBHSWA010000001.1"/>
</dbReference>
<evidence type="ECO:0000256" key="1">
    <source>
        <dbReference type="SAM" id="Phobius"/>
    </source>
</evidence>
<dbReference type="GO" id="GO:0016746">
    <property type="term" value="F:acyltransferase activity"/>
    <property type="evidence" value="ECO:0007669"/>
    <property type="project" value="UniProtKB-KW"/>
</dbReference>
<keyword evidence="3" id="KW-1185">Reference proteome</keyword>
<evidence type="ECO:0000313" key="3">
    <source>
        <dbReference type="Proteomes" id="UP001596403"/>
    </source>
</evidence>
<keyword evidence="1" id="KW-1133">Transmembrane helix</keyword>
<dbReference type="EMBL" id="JBHSWA010000001">
    <property type="protein sequence ID" value="MFC6642704.1"/>
    <property type="molecule type" value="Genomic_DNA"/>
</dbReference>
<evidence type="ECO:0000313" key="2">
    <source>
        <dbReference type="EMBL" id="MFC6642704.1"/>
    </source>
</evidence>
<keyword evidence="2" id="KW-0808">Transferase</keyword>
<keyword evidence="1" id="KW-0472">Membrane</keyword>
<protein>
    <submittedName>
        <fullName evidence="2">Apolipoprotein acyltransferase</fullName>
    </submittedName>
</protein>
<keyword evidence="1" id="KW-0812">Transmembrane</keyword>
<proteinExistence type="predicted"/>
<name>A0ABW1YZV3_9RHOB</name>
<organism evidence="2 3">
    <name type="scientific">Sulfitobacter profundi</name>
    <dbReference type="NCBI Taxonomy" id="2679961"/>
    <lineage>
        <taxon>Bacteria</taxon>
        <taxon>Pseudomonadati</taxon>
        <taxon>Pseudomonadota</taxon>
        <taxon>Alphaproteobacteria</taxon>
        <taxon>Rhodobacterales</taxon>
        <taxon>Roseobacteraceae</taxon>
        <taxon>Sulfitobacter</taxon>
    </lineage>
</organism>
<dbReference type="Proteomes" id="UP001596403">
    <property type="component" value="Unassembled WGS sequence"/>
</dbReference>